<sequence length="52" mass="5964">MPATLEIACENDDCELDMAELHYTYDMPDDVTVDNFQCPYCGQSDSLREIEL</sequence>
<organism evidence="1 2">
    <name type="scientific">Halopelagius longus</name>
    <dbReference type="NCBI Taxonomy" id="1236180"/>
    <lineage>
        <taxon>Archaea</taxon>
        <taxon>Methanobacteriati</taxon>
        <taxon>Methanobacteriota</taxon>
        <taxon>Stenosarchaea group</taxon>
        <taxon>Halobacteria</taxon>
        <taxon>Halobacteriales</taxon>
        <taxon>Haloferacaceae</taxon>
    </lineage>
</organism>
<reference evidence="2" key="1">
    <citation type="submission" date="2016-10" db="EMBL/GenBank/DDBJ databases">
        <authorList>
            <person name="Varghese N."/>
            <person name="Submissions S."/>
        </authorList>
    </citation>
    <scope>NUCLEOTIDE SEQUENCE [LARGE SCALE GENOMIC DNA]</scope>
    <source>
        <strain evidence="2">CGMCC 1.12397</strain>
    </source>
</reference>
<dbReference type="EMBL" id="FNKQ01000007">
    <property type="protein sequence ID" value="SDR15720.1"/>
    <property type="molecule type" value="Genomic_DNA"/>
</dbReference>
<name>A0A1H1GRC4_9EURY</name>
<protein>
    <recommendedName>
        <fullName evidence="3">Small CPxCG-related zinc finger protein</fullName>
    </recommendedName>
</protein>
<dbReference type="AlphaFoldDB" id="A0A1H1GRC4"/>
<evidence type="ECO:0008006" key="3">
    <source>
        <dbReference type="Google" id="ProtNLM"/>
    </source>
</evidence>
<evidence type="ECO:0000313" key="2">
    <source>
        <dbReference type="Proteomes" id="UP000199289"/>
    </source>
</evidence>
<gene>
    <name evidence="1" type="ORF">SAMN05216278_3795</name>
</gene>
<dbReference type="Proteomes" id="UP000199289">
    <property type="component" value="Unassembled WGS sequence"/>
</dbReference>
<dbReference type="InterPro" id="IPR055981">
    <property type="entry name" value="DUF7559"/>
</dbReference>
<dbReference type="RefSeq" id="WP_175454507.1">
    <property type="nucleotide sequence ID" value="NZ_FNKQ01000007.1"/>
</dbReference>
<dbReference type="Pfam" id="PF24440">
    <property type="entry name" value="DUF7559"/>
    <property type="match status" value="1"/>
</dbReference>
<dbReference type="OrthoDB" id="189643at2157"/>
<proteinExistence type="predicted"/>
<evidence type="ECO:0000313" key="1">
    <source>
        <dbReference type="EMBL" id="SDR15720.1"/>
    </source>
</evidence>
<accession>A0A1H1GRC4</accession>